<keyword evidence="2" id="KW-0223">Dioxygenase</keyword>
<sequence length="459" mass="49959">MTSLDIRDTRGTFWEPWQLRAAFARALSDMYGREVPAYTTLLEVSHDVNADVVRARGADAERLGSIDRVTAERHGAIRVGTPAEIQQVARIFGAMGMHPVGFYDLRDASSSSVPVISTAFRPIDRAELARNPFRVFTSMLVPSDRRFFSADLQRRLERFLGARTLFGPELLALADRAEADGGLAGDDAAAFLRLATAAFELGREPVDQAWYRELEAVSAVAADIGGVPTTHINHLTPRVLDIDDLYARMEARGITMIDAIQGPPLWEGPDVLLRQTSFRALAEPRTFRTPDGQIVQDALRVRFGEVEARGIALTREGRARYDAAVVQGATPEVWRRTFPATEAGLVEQGLGYFTYETTDDGAVAREPIVYEDFLPRSAAGIFQSNLTEEGSKDASQAGEERDADWMAGAVGRELFDPFDLYAAQVAASLTSAAHLRGVAPETLAATPAVPTTTSTGADA</sequence>
<keyword evidence="10" id="KW-1185">Reference proteome</keyword>
<dbReference type="Gene3D" id="3.10.180.80">
    <property type="entry name" value="Uncharacterised protein PF07063, DUF1338"/>
    <property type="match status" value="1"/>
</dbReference>
<dbReference type="RefSeq" id="WP_281252004.1">
    <property type="nucleotide sequence ID" value="NZ_FUZQ01000004.1"/>
</dbReference>
<evidence type="ECO:0000256" key="8">
    <source>
        <dbReference type="ARBA" id="ARBA00035045"/>
    </source>
</evidence>
<dbReference type="Pfam" id="PF07063">
    <property type="entry name" value="HGLS"/>
    <property type="match status" value="1"/>
</dbReference>
<dbReference type="EC" id="1.13.11.93" evidence="6"/>
<reference evidence="9 10" key="1">
    <citation type="submission" date="2017-02" db="EMBL/GenBank/DDBJ databases">
        <authorList>
            <person name="Peterson S.W."/>
        </authorList>
    </citation>
    <scope>NUCLEOTIDE SEQUENCE [LARGE SCALE GENOMIC DNA]</scope>
    <source>
        <strain evidence="9 10">DSM 21481</strain>
    </source>
</reference>
<dbReference type="STRING" id="526729.SAMN04324258_2577"/>
<evidence type="ECO:0000313" key="9">
    <source>
        <dbReference type="EMBL" id="SKC68516.1"/>
    </source>
</evidence>
<dbReference type="InterPro" id="IPR047869">
    <property type="entry name" value="YdcJ_bac-like"/>
</dbReference>
<evidence type="ECO:0000256" key="2">
    <source>
        <dbReference type="ARBA" id="ARBA00022964"/>
    </source>
</evidence>
<evidence type="ECO:0000256" key="4">
    <source>
        <dbReference type="ARBA" id="ARBA00023004"/>
    </source>
</evidence>
<dbReference type="GO" id="GO:0051213">
    <property type="term" value="F:dioxygenase activity"/>
    <property type="evidence" value="ECO:0007669"/>
    <property type="project" value="UniProtKB-KW"/>
</dbReference>
<evidence type="ECO:0000313" key="10">
    <source>
        <dbReference type="Proteomes" id="UP000189777"/>
    </source>
</evidence>
<comment type="similarity">
    <text evidence="5">Belongs to the 2-oxoadipate dioxygenase/decarboxylase family.</text>
</comment>
<dbReference type="SMART" id="SM01150">
    <property type="entry name" value="DUF1338"/>
    <property type="match status" value="1"/>
</dbReference>
<comment type="cofactor">
    <cofactor evidence="1">
        <name>Fe(2+)</name>
        <dbReference type="ChEBI" id="CHEBI:29033"/>
    </cofactor>
</comment>
<organism evidence="9 10">
    <name type="scientific">Krasilnikoviella flava</name>
    <dbReference type="NCBI Taxonomy" id="526729"/>
    <lineage>
        <taxon>Bacteria</taxon>
        <taxon>Bacillati</taxon>
        <taxon>Actinomycetota</taxon>
        <taxon>Actinomycetes</taxon>
        <taxon>Micrococcales</taxon>
        <taxon>Promicromonosporaceae</taxon>
        <taxon>Krasilnikoviella</taxon>
    </lineage>
</organism>
<protein>
    <recommendedName>
        <fullName evidence="7">2-oxoadipate dioxygenase/decarboxylase</fullName>
        <ecNumber evidence="6">1.13.11.93</ecNumber>
    </recommendedName>
    <alternativeName>
        <fullName evidence="8">2-hydroxyglutarate synthase</fullName>
    </alternativeName>
</protein>
<keyword evidence="4" id="KW-0408">Iron</keyword>
<dbReference type="PANTHER" id="PTHR39479">
    <property type="match status" value="1"/>
</dbReference>
<dbReference type="CDD" id="cd16348">
    <property type="entry name" value="VOC_YdcJ_like"/>
    <property type="match status" value="1"/>
</dbReference>
<evidence type="ECO:0000256" key="7">
    <source>
        <dbReference type="ARBA" id="ARBA00035034"/>
    </source>
</evidence>
<keyword evidence="3" id="KW-0560">Oxidoreductase</keyword>
<dbReference type="InterPro" id="IPR009770">
    <property type="entry name" value="HGLS"/>
</dbReference>
<dbReference type="PANTHER" id="PTHR39479:SF2">
    <property type="entry name" value="2-OXOADIPATE DIOXYGENASE_DECARBOXYLASE"/>
    <property type="match status" value="1"/>
</dbReference>
<dbReference type="Proteomes" id="UP000189777">
    <property type="component" value="Unassembled WGS sequence"/>
</dbReference>
<dbReference type="AlphaFoldDB" id="A0A1T5KXL2"/>
<proteinExistence type="inferred from homology"/>
<evidence type="ECO:0000256" key="1">
    <source>
        <dbReference type="ARBA" id="ARBA00001954"/>
    </source>
</evidence>
<gene>
    <name evidence="9" type="ORF">SAMN04324258_2577</name>
</gene>
<accession>A0A1T5KXL2</accession>
<evidence type="ECO:0000256" key="3">
    <source>
        <dbReference type="ARBA" id="ARBA00023002"/>
    </source>
</evidence>
<name>A0A1T5KXL2_9MICO</name>
<evidence type="ECO:0000256" key="6">
    <source>
        <dbReference type="ARBA" id="ARBA00035023"/>
    </source>
</evidence>
<dbReference type="EMBL" id="FUZQ01000004">
    <property type="protein sequence ID" value="SKC68516.1"/>
    <property type="molecule type" value="Genomic_DNA"/>
</dbReference>
<evidence type="ECO:0000256" key="5">
    <source>
        <dbReference type="ARBA" id="ARBA00035013"/>
    </source>
</evidence>